<dbReference type="InterPro" id="IPR000182">
    <property type="entry name" value="GNAT_dom"/>
</dbReference>
<evidence type="ECO:0000313" key="2">
    <source>
        <dbReference type="EMBL" id="GIO30079.1"/>
    </source>
</evidence>
<keyword evidence="3" id="KW-1185">Reference proteome</keyword>
<gene>
    <name evidence="2" type="ORF">J2TS6_12200</name>
</gene>
<name>A0A919XCP6_9BACL</name>
<proteinExistence type="predicted"/>
<evidence type="ECO:0000313" key="3">
    <source>
        <dbReference type="Proteomes" id="UP000679779"/>
    </source>
</evidence>
<dbReference type="EMBL" id="BORQ01000001">
    <property type="protein sequence ID" value="GIO30079.1"/>
    <property type="molecule type" value="Genomic_DNA"/>
</dbReference>
<organism evidence="2 3">
    <name type="scientific">Paenibacillus albilobatus</name>
    <dbReference type="NCBI Taxonomy" id="2716884"/>
    <lineage>
        <taxon>Bacteria</taxon>
        <taxon>Bacillati</taxon>
        <taxon>Bacillota</taxon>
        <taxon>Bacilli</taxon>
        <taxon>Bacillales</taxon>
        <taxon>Paenibacillaceae</taxon>
        <taxon>Paenibacillus</taxon>
    </lineage>
</organism>
<dbReference type="Proteomes" id="UP000679779">
    <property type="component" value="Unassembled WGS sequence"/>
</dbReference>
<dbReference type="Pfam" id="PF00583">
    <property type="entry name" value="Acetyltransf_1"/>
    <property type="match status" value="1"/>
</dbReference>
<dbReference type="CDD" id="cd04301">
    <property type="entry name" value="NAT_SF"/>
    <property type="match status" value="1"/>
</dbReference>
<accession>A0A919XCP6</accession>
<comment type="caution">
    <text evidence="2">The sequence shown here is derived from an EMBL/GenBank/DDBJ whole genome shotgun (WGS) entry which is preliminary data.</text>
</comment>
<dbReference type="SUPFAM" id="SSF55729">
    <property type="entry name" value="Acyl-CoA N-acyltransferases (Nat)"/>
    <property type="match status" value="1"/>
</dbReference>
<sequence length="316" mass="34999">MDKKERLKELHHLDLGEGFCLRRAEAAEWETYAGVYYHQATVGFYRNGNGAGGLLPAGDEPFWLQRDEAVQGGLALSAGAFRHLFALPPFRTDAELIRRIAQALRRVGGPGQPLRAWDVPDDCAEAYIRAGFRPDPGRFRWMQRPAAEFADMLPDPLAWRPVEVLRDSAGARMALEREAGLLLFKHAPEAGRPELTPPSFAQTLHRLREWAARSSKAGLDASSLVYDGATRALIGVCLIGYAEGCPTIDGLAVLPAFRGRGVATRMLGRTMTVLARNGERLVRIRIMHGHPIESLCYRLGFMPGPLFMPEMTLVRS</sequence>
<evidence type="ECO:0000259" key="1">
    <source>
        <dbReference type="PROSITE" id="PS51186"/>
    </source>
</evidence>
<reference evidence="2" key="1">
    <citation type="submission" date="2021-03" db="EMBL/GenBank/DDBJ databases">
        <title>Antimicrobial resistance genes in bacteria isolated from Japanese honey, and their potential for conferring macrolide and lincosamide resistance in the American foulbrood pathogen Paenibacillus larvae.</title>
        <authorList>
            <person name="Okamoto M."/>
            <person name="Kumagai M."/>
            <person name="Kanamori H."/>
            <person name="Takamatsu D."/>
        </authorList>
    </citation>
    <scope>NUCLEOTIDE SEQUENCE</scope>
    <source>
        <strain evidence="2">J2TS6</strain>
    </source>
</reference>
<dbReference type="PROSITE" id="PS51186">
    <property type="entry name" value="GNAT"/>
    <property type="match status" value="1"/>
</dbReference>
<dbReference type="InterPro" id="IPR016181">
    <property type="entry name" value="Acyl_CoA_acyltransferase"/>
</dbReference>
<dbReference type="AlphaFoldDB" id="A0A919XCP6"/>
<feature type="domain" description="N-acetyltransferase" evidence="1">
    <location>
        <begin position="174"/>
        <end position="316"/>
    </location>
</feature>
<protein>
    <recommendedName>
        <fullName evidence="1">N-acetyltransferase domain-containing protein</fullName>
    </recommendedName>
</protein>
<dbReference type="RefSeq" id="WP_160039908.1">
    <property type="nucleotide sequence ID" value="NZ_BORQ01000001.1"/>
</dbReference>
<dbReference type="Gene3D" id="3.40.630.30">
    <property type="match status" value="1"/>
</dbReference>
<dbReference type="GO" id="GO:0016747">
    <property type="term" value="F:acyltransferase activity, transferring groups other than amino-acyl groups"/>
    <property type="evidence" value="ECO:0007669"/>
    <property type="project" value="InterPro"/>
</dbReference>